<dbReference type="PROSITE" id="PS51005">
    <property type="entry name" value="NAC"/>
    <property type="match status" value="1"/>
</dbReference>
<sequence length="279" mass="31702">MAESTEAWPVGLRFRPTEDELIGHHLTKKLKGELETICVIPELCIYNWEPLELFARYNELSSIPSDGKECFFFCPCGRKRKRKTECGFWKETRAKRVIHATDTGDEIGLRRSLVYHKGRQRNSHRTNYGMTEYHLNLNVSDSEISNPTALVLCHIINRKSEKAKSVTASTSADLSGPSNLNDSKNEETQEISTQASPGVNVEIPYSKEMSNFNIPYQNVPTLDQQSQMSKEQHLSYNDGQYVGGPNDGRCYLPYSPSDYMVLANFFDFDESTDGHAKLE</sequence>
<keyword evidence="5" id="KW-0539">Nucleus</keyword>
<dbReference type="SUPFAM" id="SSF101941">
    <property type="entry name" value="NAC domain"/>
    <property type="match status" value="1"/>
</dbReference>
<protein>
    <recommendedName>
        <fullName evidence="7">NAC domain-containing protein</fullName>
    </recommendedName>
</protein>
<feature type="domain" description="NAC" evidence="7">
    <location>
        <begin position="8"/>
        <end position="158"/>
    </location>
</feature>
<accession>A0A8T0CMI1</accession>
<dbReference type="PANTHER" id="PTHR31989">
    <property type="entry name" value="NAC DOMAIN-CONTAINING PROTEIN 82-RELATED"/>
    <property type="match status" value="1"/>
</dbReference>
<keyword evidence="4" id="KW-0804">Transcription</keyword>
<gene>
    <name evidence="8" type="ORF">BT93_L3433</name>
</gene>
<comment type="caution">
    <text evidence="8">The sequence shown here is derived from an EMBL/GenBank/DDBJ whole genome shotgun (WGS) entry which is preliminary data.</text>
</comment>
<organism evidence="8 9">
    <name type="scientific">Corymbia citriodora subsp. variegata</name>
    <dbReference type="NCBI Taxonomy" id="360336"/>
    <lineage>
        <taxon>Eukaryota</taxon>
        <taxon>Viridiplantae</taxon>
        <taxon>Streptophyta</taxon>
        <taxon>Embryophyta</taxon>
        <taxon>Tracheophyta</taxon>
        <taxon>Spermatophyta</taxon>
        <taxon>Magnoliopsida</taxon>
        <taxon>eudicotyledons</taxon>
        <taxon>Gunneridae</taxon>
        <taxon>Pentapetalae</taxon>
        <taxon>rosids</taxon>
        <taxon>malvids</taxon>
        <taxon>Myrtales</taxon>
        <taxon>Myrtaceae</taxon>
        <taxon>Myrtoideae</taxon>
        <taxon>Eucalypteae</taxon>
        <taxon>Corymbia</taxon>
    </lineage>
</organism>
<evidence type="ECO:0000256" key="1">
    <source>
        <dbReference type="ARBA" id="ARBA00004123"/>
    </source>
</evidence>
<evidence type="ECO:0000256" key="3">
    <source>
        <dbReference type="ARBA" id="ARBA00023125"/>
    </source>
</evidence>
<evidence type="ECO:0000259" key="7">
    <source>
        <dbReference type="PROSITE" id="PS51005"/>
    </source>
</evidence>
<keyword evidence="2" id="KW-0805">Transcription regulation</keyword>
<evidence type="ECO:0000313" key="8">
    <source>
        <dbReference type="EMBL" id="KAF7847025.1"/>
    </source>
</evidence>
<feature type="compositionally biased region" description="Polar residues" evidence="6">
    <location>
        <begin position="166"/>
        <end position="182"/>
    </location>
</feature>
<evidence type="ECO:0000256" key="5">
    <source>
        <dbReference type="ARBA" id="ARBA00023242"/>
    </source>
</evidence>
<dbReference type="InterPro" id="IPR003441">
    <property type="entry name" value="NAC-dom"/>
</dbReference>
<name>A0A8T0CMI1_CORYI</name>
<evidence type="ECO:0000256" key="4">
    <source>
        <dbReference type="ARBA" id="ARBA00023163"/>
    </source>
</evidence>
<dbReference type="GO" id="GO:0003677">
    <property type="term" value="F:DNA binding"/>
    <property type="evidence" value="ECO:0007669"/>
    <property type="project" value="UniProtKB-KW"/>
</dbReference>
<dbReference type="InterPro" id="IPR036093">
    <property type="entry name" value="NAC_dom_sf"/>
</dbReference>
<reference evidence="8" key="1">
    <citation type="submission" date="2020-05" db="EMBL/GenBank/DDBJ databases">
        <title>WGS assembly of Corymbia citriodora subspecies variegata.</title>
        <authorList>
            <person name="Barry K."/>
            <person name="Hundley H."/>
            <person name="Shu S."/>
            <person name="Jenkins J."/>
            <person name="Grimwood J."/>
            <person name="Baten A."/>
        </authorList>
    </citation>
    <scope>NUCLEOTIDE SEQUENCE</scope>
    <source>
        <strain evidence="8">CV2-018</strain>
    </source>
</reference>
<dbReference type="Pfam" id="PF02365">
    <property type="entry name" value="NAM"/>
    <property type="match status" value="1"/>
</dbReference>
<comment type="subcellular location">
    <subcellularLocation>
        <location evidence="1">Nucleus</location>
    </subcellularLocation>
</comment>
<dbReference type="EMBL" id="MU091385">
    <property type="protein sequence ID" value="KAF7847025.1"/>
    <property type="molecule type" value="Genomic_DNA"/>
</dbReference>
<dbReference type="GO" id="GO:0006355">
    <property type="term" value="P:regulation of DNA-templated transcription"/>
    <property type="evidence" value="ECO:0007669"/>
    <property type="project" value="InterPro"/>
</dbReference>
<dbReference type="Proteomes" id="UP000806378">
    <property type="component" value="Unassembled WGS sequence"/>
</dbReference>
<proteinExistence type="predicted"/>
<feature type="region of interest" description="Disordered" evidence="6">
    <location>
        <begin position="164"/>
        <end position="197"/>
    </location>
</feature>
<evidence type="ECO:0000256" key="2">
    <source>
        <dbReference type="ARBA" id="ARBA00023015"/>
    </source>
</evidence>
<evidence type="ECO:0000256" key="6">
    <source>
        <dbReference type="SAM" id="MobiDB-lite"/>
    </source>
</evidence>
<keyword evidence="9" id="KW-1185">Reference proteome</keyword>
<dbReference type="Gramene" id="rna-gnl|WGS:JABURB|Cocit.L3433.1">
    <property type="protein sequence ID" value="cds-KAF7847025.1"/>
    <property type="gene ID" value="gene-BT93_L3433"/>
</dbReference>
<dbReference type="AlphaFoldDB" id="A0A8T0CMI1"/>
<dbReference type="OrthoDB" id="1630134at2759"/>
<evidence type="ECO:0000313" key="9">
    <source>
        <dbReference type="Proteomes" id="UP000806378"/>
    </source>
</evidence>
<dbReference type="GO" id="GO:0005634">
    <property type="term" value="C:nucleus"/>
    <property type="evidence" value="ECO:0007669"/>
    <property type="project" value="UniProtKB-SubCell"/>
</dbReference>
<dbReference type="Gene3D" id="2.170.150.80">
    <property type="entry name" value="NAC domain"/>
    <property type="match status" value="1"/>
</dbReference>
<keyword evidence="3" id="KW-0238">DNA-binding</keyword>